<gene>
    <name evidence="1" type="ORF">CNQ36_10940</name>
</gene>
<evidence type="ECO:0000313" key="1">
    <source>
        <dbReference type="EMBL" id="AYL35909.1"/>
    </source>
</evidence>
<dbReference type="AlphaFoldDB" id="A0A494UZ38"/>
<dbReference type="KEGG" id="sfug:CNQ36_10940"/>
<dbReference type="Proteomes" id="UP000282170">
    <property type="component" value="Chromosome"/>
</dbReference>
<dbReference type="EMBL" id="CP023407">
    <property type="protein sequence ID" value="AYL35909.1"/>
    <property type="molecule type" value="Genomic_DNA"/>
</dbReference>
<evidence type="ECO:0000313" key="2">
    <source>
        <dbReference type="Proteomes" id="UP000282170"/>
    </source>
</evidence>
<name>A0A494UZ38_9ACTN</name>
<proteinExistence type="predicted"/>
<organism evidence="1 2">
    <name type="scientific">Streptomyces fungicidicus</name>
    <dbReference type="NCBI Taxonomy" id="68203"/>
    <lineage>
        <taxon>Bacteria</taxon>
        <taxon>Bacillati</taxon>
        <taxon>Actinomycetota</taxon>
        <taxon>Actinomycetes</taxon>
        <taxon>Kitasatosporales</taxon>
        <taxon>Streptomycetaceae</taxon>
        <taxon>Streptomyces</taxon>
    </lineage>
</organism>
<accession>A0A494UZ38</accession>
<keyword evidence="2" id="KW-1185">Reference proteome</keyword>
<reference evidence="1 2" key="1">
    <citation type="submission" date="2017-09" db="EMBL/GenBank/DDBJ databases">
        <authorList>
            <person name="Zhang H."/>
            <person name="Hu S."/>
            <person name="Xu J."/>
            <person name="He Z."/>
        </authorList>
    </citation>
    <scope>NUCLEOTIDE SEQUENCE [LARGE SCALE GENOMIC DNA]</scope>
    <source>
        <strain evidence="1 2">TXX3120</strain>
    </source>
</reference>
<protein>
    <submittedName>
        <fullName evidence="1">Uncharacterized protein</fullName>
    </submittedName>
</protein>
<sequence>MRRGLAVPTALPRGEVVAAGLGGLGVGLVRRQGGDGRRLHGRAAAGAGQGAVEVPSARLAKVHDAGRLGSVQVRFLALVVKVWRRPMLNGFETAETVMRETH</sequence>